<evidence type="ECO:0000256" key="1">
    <source>
        <dbReference type="ARBA" id="ARBA00000971"/>
    </source>
</evidence>
<sequence>MDSLAIEPSRVVDLHYRLHDNNERTLDDSRVRQQPLAYLHGHGNLFPALEAALAGQRAGQSLRVTLSPKESYGERDEALVSESPRSAFPAEPSLSPGQRFQAQGPGGPHTVTLVAVDAERVTVDANHPLAGETLTYEISILAVREATRAELAKGHPLPPGTSHTDVEDKKQ</sequence>
<dbReference type="GO" id="GO:0016853">
    <property type="term" value="F:isomerase activity"/>
    <property type="evidence" value="ECO:0007669"/>
    <property type="project" value="UniProtKB-KW"/>
</dbReference>
<evidence type="ECO:0000256" key="10">
    <source>
        <dbReference type="RuleBase" id="RU003915"/>
    </source>
</evidence>
<evidence type="ECO:0000256" key="5">
    <source>
        <dbReference type="ARBA" id="ARBA00023110"/>
    </source>
</evidence>
<comment type="catalytic activity">
    <reaction evidence="1 9 10">
        <text>[protein]-peptidylproline (omega=180) = [protein]-peptidylproline (omega=0)</text>
        <dbReference type="Rhea" id="RHEA:16237"/>
        <dbReference type="Rhea" id="RHEA-COMP:10747"/>
        <dbReference type="Rhea" id="RHEA-COMP:10748"/>
        <dbReference type="ChEBI" id="CHEBI:83833"/>
        <dbReference type="ChEBI" id="CHEBI:83834"/>
        <dbReference type="EC" id="5.2.1.8"/>
    </reaction>
</comment>
<feature type="region of interest" description="Disordered" evidence="11">
    <location>
        <begin position="68"/>
        <end position="106"/>
    </location>
</feature>
<evidence type="ECO:0000259" key="12">
    <source>
        <dbReference type="PROSITE" id="PS50059"/>
    </source>
</evidence>
<keyword evidence="6" id="KW-0143">Chaperone</keyword>
<comment type="function">
    <text evidence="8">Also involved in hydrogenase metallocenter assembly, probably by participating in the nickel insertion step. This function in hydrogenase biosynthesis requires chaperone activity and the presence of the metal-binding domain, but not PPIase activity.</text>
</comment>
<keyword evidence="14" id="KW-1185">Reference proteome</keyword>
<dbReference type="EMBL" id="BMZI01000001">
    <property type="protein sequence ID" value="GHB08369.1"/>
    <property type="molecule type" value="Genomic_DNA"/>
</dbReference>
<evidence type="ECO:0000256" key="8">
    <source>
        <dbReference type="ARBA" id="ARBA00037071"/>
    </source>
</evidence>
<dbReference type="InterPro" id="IPR001179">
    <property type="entry name" value="PPIase_FKBP_dom"/>
</dbReference>
<evidence type="ECO:0000256" key="9">
    <source>
        <dbReference type="PROSITE-ProRule" id="PRU00277"/>
    </source>
</evidence>
<dbReference type="Gene3D" id="3.10.50.40">
    <property type="match status" value="1"/>
</dbReference>
<keyword evidence="5 9" id="KW-0697">Rotamase</keyword>
<evidence type="ECO:0000256" key="6">
    <source>
        <dbReference type="ARBA" id="ARBA00023186"/>
    </source>
</evidence>
<dbReference type="PROSITE" id="PS50059">
    <property type="entry name" value="FKBP_PPIASE"/>
    <property type="match status" value="1"/>
</dbReference>
<evidence type="ECO:0000256" key="3">
    <source>
        <dbReference type="ARBA" id="ARBA00006577"/>
    </source>
</evidence>
<dbReference type="PANTHER" id="PTHR47861">
    <property type="entry name" value="FKBP-TYPE PEPTIDYL-PROLYL CIS-TRANS ISOMERASE SLYD"/>
    <property type="match status" value="1"/>
</dbReference>
<dbReference type="InterPro" id="IPR046357">
    <property type="entry name" value="PPIase_dom_sf"/>
</dbReference>
<evidence type="ECO:0000256" key="2">
    <source>
        <dbReference type="ARBA" id="ARBA00004496"/>
    </source>
</evidence>
<feature type="domain" description="PPIase FKBP-type" evidence="12">
    <location>
        <begin position="9"/>
        <end position="94"/>
    </location>
</feature>
<organism evidence="13 14">
    <name type="scientific">Salinicola rhizosphaerae</name>
    <dbReference type="NCBI Taxonomy" id="1443141"/>
    <lineage>
        <taxon>Bacteria</taxon>
        <taxon>Pseudomonadati</taxon>
        <taxon>Pseudomonadota</taxon>
        <taxon>Gammaproteobacteria</taxon>
        <taxon>Oceanospirillales</taxon>
        <taxon>Halomonadaceae</taxon>
        <taxon>Salinicola</taxon>
    </lineage>
</organism>
<evidence type="ECO:0000256" key="7">
    <source>
        <dbReference type="ARBA" id="ARBA00023235"/>
    </source>
</evidence>
<evidence type="ECO:0000256" key="4">
    <source>
        <dbReference type="ARBA" id="ARBA00022490"/>
    </source>
</evidence>
<feature type="region of interest" description="Disordered" evidence="11">
    <location>
        <begin position="151"/>
        <end position="171"/>
    </location>
</feature>
<comment type="similarity">
    <text evidence="3 10">Belongs to the FKBP-type PPIase family.</text>
</comment>
<accession>A0ABQ3DQB5</accession>
<gene>
    <name evidence="13" type="primary">slyD</name>
    <name evidence="13" type="ORF">GCM10009038_02310</name>
</gene>
<keyword evidence="4" id="KW-0963">Cytoplasm</keyword>
<evidence type="ECO:0000313" key="14">
    <source>
        <dbReference type="Proteomes" id="UP000646745"/>
    </source>
</evidence>
<evidence type="ECO:0000256" key="11">
    <source>
        <dbReference type="SAM" id="MobiDB-lite"/>
    </source>
</evidence>
<proteinExistence type="inferred from homology"/>
<dbReference type="Pfam" id="PF00254">
    <property type="entry name" value="FKBP_C"/>
    <property type="match status" value="1"/>
</dbReference>
<comment type="caution">
    <text evidence="13">The sequence shown here is derived from an EMBL/GenBank/DDBJ whole genome shotgun (WGS) entry which is preliminary data.</text>
</comment>
<protein>
    <recommendedName>
        <fullName evidence="10">Peptidyl-prolyl cis-trans isomerase</fullName>
        <ecNumber evidence="10">5.2.1.8</ecNumber>
    </recommendedName>
</protein>
<comment type="subcellular location">
    <subcellularLocation>
        <location evidence="2">Cytoplasm</location>
    </subcellularLocation>
</comment>
<keyword evidence="7 9" id="KW-0413">Isomerase</keyword>
<dbReference type="Proteomes" id="UP000646745">
    <property type="component" value="Unassembled WGS sequence"/>
</dbReference>
<dbReference type="PANTHER" id="PTHR47861:SF3">
    <property type="entry name" value="FKBP-TYPE PEPTIDYL-PROLYL CIS-TRANS ISOMERASE SLYD"/>
    <property type="match status" value="1"/>
</dbReference>
<name>A0ABQ3DQB5_9GAMM</name>
<dbReference type="EC" id="5.2.1.8" evidence="10"/>
<dbReference type="RefSeq" id="WP_189442758.1">
    <property type="nucleotide sequence ID" value="NZ_BMZI01000001.1"/>
</dbReference>
<reference evidence="14" key="1">
    <citation type="journal article" date="2019" name="Int. J. Syst. Evol. Microbiol.">
        <title>The Global Catalogue of Microorganisms (GCM) 10K type strain sequencing project: providing services to taxonomists for standard genome sequencing and annotation.</title>
        <authorList>
            <consortium name="The Broad Institute Genomics Platform"/>
            <consortium name="The Broad Institute Genome Sequencing Center for Infectious Disease"/>
            <person name="Wu L."/>
            <person name="Ma J."/>
        </authorList>
    </citation>
    <scope>NUCLEOTIDE SEQUENCE [LARGE SCALE GENOMIC DNA]</scope>
    <source>
        <strain evidence="14">KCTC 32998</strain>
    </source>
</reference>
<dbReference type="SUPFAM" id="SSF54534">
    <property type="entry name" value="FKBP-like"/>
    <property type="match status" value="1"/>
</dbReference>
<evidence type="ECO:0000313" key="13">
    <source>
        <dbReference type="EMBL" id="GHB08369.1"/>
    </source>
</evidence>